<dbReference type="InterPro" id="IPR043128">
    <property type="entry name" value="Rev_trsase/Diguanyl_cyclase"/>
</dbReference>
<dbReference type="SMART" id="SM00086">
    <property type="entry name" value="PAC"/>
    <property type="match status" value="1"/>
</dbReference>
<dbReference type="SUPFAM" id="SSF55073">
    <property type="entry name" value="Nucleotide cyclase"/>
    <property type="match status" value="1"/>
</dbReference>
<dbReference type="NCBIfam" id="TIGR00254">
    <property type="entry name" value="GGDEF"/>
    <property type="match status" value="1"/>
</dbReference>
<dbReference type="RefSeq" id="WP_067449402.1">
    <property type="nucleotide sequence ID" value="NZ_SMFR01000001.1"/>
</dbReference>
<protein>
    <submittedName>
        <fullName evidence="4">PAS domain S-box-containing protein/diguanylate cyclase (GGDEF)-like protein</fullName>
    </submittedName>
</protein>
<feature type="domain" description="GGDEF" evidence="3">
    <location>
        <begin position="287"/>
        <end position="421"/>
    </location>
</feature>
<dbReference type="InterPro" id="IPR029787">
    <property type="entry name" value="Nucleotide_cyclase"/>
</dbReference>
<dbReference type="SMART" id="SM00267">
    <property type="entry name" value="GGDEF"/>
    <property type="match status" value="1"/>
</dbReference>
<dbReference type="InterPro" id="IPR035965">
    <property type="entry name" value="PAS-like_dom_sf"/>
</dbReference>
<dbReference type="PANTHER" id="PTHR44757">
    <property type="entry name" value="DIGUANYLATE CYCLASE DGCP"/>
    <property type="match status" value="1"/>
</dbReference>
<evidence type="ECO:0000259" key="2">
    <source>
        <dbReference type="PROSITE" id="PS50113"/>
    </source>
</evidence>
<proteinExistence type="predicted"/>
<dbReference type="InterPro" id="IPR000700">
    <property type="entry name" value="PAS-assoc_C"/>
</dbReference>
<dbReference type="InterPro" id="IPR000160">
    <property type="entry name" value="GGDEF_dom"/>
</dbReference>
<dbReference type="InterPro" id="IPR052155">
    <property type="entry name" value="Biofilm_reg_signaling"/>
</dbReference>
<dbReference type="Gene3D" id="3.30.450.20">
    <property type="entry name" value="PAS domain"/>
    <property type="match status" value="1"/>
</dbReference>
<evidence type="ECO:0000313" key="4">
    <source>
        <dbReference type="EMBL" id="TCJ99488.1"/>
    </source>
</evidence>
<dbReference type="PROSITE" id="PS50113">
    <property type="entry name" value="PAC"/>
    <property type="match status" value="1"/>
</dbReference>
<dbReference type="Proteomes" id="UP000294856">
    <property type="component" value="Unassembled WGS sequence"/>
</dbReference>
<evidence type="ECO:0000259" key="3">
    <source>
        <dbReference type="PROSITE" id="PS50887"/>
    </source>
</evidence>
<name>A0A4R1G310_9NOCA</name>
<evidence type="ECO:0000259" key="1">
    <source>
        <dbReference type="PROSITE" id="PS50112"/>
    </source>
</evidence>
<dbReference type="PROSITE" id="PS50887">
    <property type="entry name" value="GGDEF"/>
    <property type="match status" value="1"/>
</dbReference>
<dbReference type="SMART" id="SM00091">
    <property type="entry name" value="PAS"/>
    <property type="match status" value="1"/>
</dbReference>
<dbReference type="OrthoDB" id="23692at2"/>
<dbReference type="InterPro" id="IPR000014">
    <property type="entry name" value="PAS"/>
</dbReference>
<dbReference type="Pfam" id="PF00990">
    <property type="entry name" value="GGDEF"/>
    <property type="match status" value="1"/>
</dbReference>
<dbReference type="SUPFAM" id="SSF55785">
    <property type="entry name" value="PYP-like sensor domain (PAS domain)"/>
    <property type="match status" value="1"/>
</dbReference>
<accession>A0A4R1G310</accession>
<dbReference type="PANTHER" id="PTHR44757:SF2">
    <property type="entry name" value="BIOFILM ARCHITECTURE MAINTENANCE PROTEIN MBAA"/>
    <property type="match status" value="1"/>
</dbReference>
<dbReference type="CDD" id="cd00130">
    <property type="entry name" value="PAS"/>
    <property type="match status" value="1"/>
</dbReference>
<keyword evidence="5" id="KW-1185">Reference proteome</keyword>
<sequence length="431" mass="45901">MEDLERASLAALWWQHIVSDGDAPLSAGEVVPQVLADSVEELSTGFDAEPFDAAVGERVGAALVAAGLVMAAAPTAAVHPLRRLAEARHDPQAQHRVSTMLSAVVRGHRDKAITVPSTIVRGDHPSHAVTERLLRVALDNAAVAVAIGDLDGTVRYANPALGELLGVPPDALHTVSVFDFTHPDDVDDANAAFLDGIGDRSGTARVECRMVRTDGRIRWASVAVTYVPGSDGHPDTFVAVAEDVTERRRLQDELHWQSRHDVLTGLANRRLLMERIANIGTSAGPDARIGLCFADIDHFKHINDRYGHAVGDEVLTAVAHRLQTSVVDDEHTIARIGGDEFVVLVTPPADDARVAEVADALLSSLTTPIVVGPHTLPVSLSIGVVIADASSRPATTLLDHADSALYRAKADGRDRWAFRGAGTDIGPSDLR</sequence>
<dbReference type="InterPro" id="IPR013656">
    <property type="entry name" value="PAS_4"/>
</dbReference>
<organism evidence="4 5">
    <name type="scientific">Nocardia alba</name>
    <dbReference type="NCBI Taxonomy" id="225051"/>
    <lineage>
        <taxon>Bacteria</taxon>
        <taxon>Bacillati</taxon>
        <taxon>Actinomycetota</taxon>
        <taxon>Actinomycetes</taxon>
        <taxon>Mycobacteriales</taxon>
        <taxon>Nocardiaceae</taxon>
        <taxon>Nocardia</taxon>
    </lineage>
</organism>
<dbReference type="InterPro" id="IPR001610">
    <property type="entry name" value="PAC"/>
</dbReference>
<dbReference type="STRING" id="1210063.GCA_001612665_02485"/>
<dbReference type="NCBIfam" id="TIGR00229">
    <property type="entry name" value="sensory_box"/>
    <property type="match status" value="1"/>
</dbReference>
<reference evidence="4 5" key="1">
    <citation type="submission" date="2019-03" db="EMBL/GenBank/DDBJ databases">
        <title>Genomic Encyclopedia of Type Strains, Phase IV (KMG-IV): sequencing the most valuable type-strain genomes for metagenomic binning, comparative biology and taxonomic classification.</title>
        <authorList>
            <person name="Goeker M."/>
        </authorList>
    </citation>
    <scope>NUCLEOTIDE SEQUENCE [LARGE SCALE GENOMIC DNA]</scope>
    <source>
        <strain evidence="4 5">DSM 44684</strain>
    </source>
</reference>
<gene>
    <name evidence="4" type="ORF">DFR71_0468</name>
</gene>
<dbReference type="Gene3D" id="3.30.70.270">
    <property type="match status" value="1"/>
</dbReference>
<dbReference type="CDD" id="cd01949">
    <property type="entry name" value="GGDEF"/>
    <property type="match status" value="1"/>
</dbReference>
<evidence type="ECO:0000313" key="5">
    <source>
        <dbReference type="Proteomes" id="UP000294856"/>
    </source>
</evidence>
<dbReference type="PROSITE" id="PS50112">
    <property type="entry name" value="PAS"/>
    <property type="match status" value="1"/>
</dbReference>
<feature type="domain" description="PAS" evidence="1">
    <location>
        <begin position="130"/>
        <end position="185"/>
    </location>
</feature>
<dbReference type="AlphaFoldDB" id="A0A4R1G310"/>
<comment type="caution">
    <text evidence="4">The sequence shown here is derived from an EMBL/GenBank/DDBJ whole genome shotgun (WGS) entry which is preliminary data.</text>
</comment>
<dbReference type="Pfam" id="PF08448">
    <property type="entry name" value="PAS_4"/>
    <property type="match status" value="1"/>
</dbReference>
<feature type="domain" description="PAC" evidence="2">
    <location>
        <begin position="204"/>
        <end position="256"/>
    </location>
</feature>
<dbReference type="EMBL" id="SMFR01000001">
    <property type="protein sequence ID" value="TCJ99488.1"/>
    <property type="molecule type" value="Genomic_DNA"/>
</dbReference>